<feature type="compositionally biased region" description="Basic and acidic residues" evidence="5">
    <location>
        <begin position="114"/>
        <end position="123"/>
    </location>
</feature>
<dbReference type="OrthoDB" id="248923at2759"/>
<evidence type="ECO:0000256" key="4">
    <source>
        <dbReference type="RuleBase" id="RU000304"/>
    </source>
</evidence>
<dbReference type="GO" id="GO:0010506">
    <property type="term" value="P:regulation of autophagy"/>
    <property type="evidence" value="ECO:0007669"/>
    <property type="project" value="InterPro"/>
</dbReference>
<dbReference type="GO" id="GO:0004674">
    <property type="term" value="F:protein serine/threonine kinase activity"/>
    <property type="evidence" value="ECO:0007669"/>
    <property type="project" value="UniProtKB-KW"/>
</dbReference>
<dbReference type="InterPro" id="IPR000719">
    <property type="entry name" value="Prot_kinase_dom"/>
</dbReference>
<dbReference type="AlphaFoldDB" id="A0A6A5C492"/>
<reference evidence="7 8" key="1">
    <citation type="journal article" date="2019" name="Sci. Rep.">
        <title>Nanopore sequencing improves the draft genome of the human pathogenic amoeba Naegleria fowleri.</title>
        <authorList>
            <person name="Liechti N."/>
            <person name="Schurch N."/>
            <person name="Bruggmann R."/>
            <person name="Wittwer M."/>
        </authorList>
    </citation>
    <scope>NUCLEOTIDE SEQUENCE [LARGE SCALE GENOMIC DNA]</scope>
    <source>
        <strain evidence="7 8">ATCC 30894</strain>
    </source>
</reference>
<keyword evidence="1 3" id="KW-0547">Nucleotide-binding</keyword>
<dbReference type="EMBL" id="VFQX01000001">
    <property type="protein sequence ID" value="KAF0985233.1"/>
    <property type="molecule type" value="Genomic_DNA"/>
</dbReference>
<dbReference type="InterPro" id="IPR008271">
    <property type="entry name" value="Ser/Thr_kinase_AS"/>
</dbReference>
<evidence type="ECO:0000256" key="5">
    <source>
        <dbReference type="SAM" id="MobiDB-lite"/>
    </source>
</evidence>
<accession>A0A6A5C492</accession>
<dbReference type="Gene3D" id="3.30.200.20">
    <property type="entry name" value="Phosphorylase Kinase, domain 1"/>
    <property type="match status" value="1"/>
</dbReference>
<dbReference type="InterPro" id="IPR017441">
    <property type="entry name" value="Protein_kinase_ATP_BS"/>
</dbReference>
<keyword evidence="4" id="KW-0418">Kinase</keyword>
<dbReference type="GO" id="GO:0005737">
    <property type="term" value="C:cytoplasm"/>
    <property type="evidence" value="ECO:0007669"/>
    <property type="project" value="TreeGrafter"/>
</dbReference>
<dbReference type="VEuPathDB" id="AmoebaDB:FDP41_000272"/>
<evidence type="ECO:0000259" key="6">
    <source>
        <dbReference type="PROSITE" id="PS50011"/>
    </source>
</evidence>
<dbReference type="GO" id="GO:0005524">
    <property type="term" value="F:ATP binding"/>
    <property type="evidence" value="ECO:0007669"/>
    <property type="project" value="UniProtKB-UniRule"/>
</dbReference>
<evidence type="ECO:0000313" key="7">
    <source>
        <dbReference type="EMBL" id="KAF0985233.1"/>
    </source>
</evidence>
<dbReference type="Pfam" id="PF00069">
    <property type="entry name" value="Pkinase"/>
    <property type="match status" value="1"/>
</dbReference>
<dbReference type="Proteomes" id="UP000444721">
    <property type="component" value="Unassembled WGS sequence"/>
</dbReference>
<dbReference type="SUPFAM" id="SSF56112">
    <property type="entry name" value="Protein kinase-like (PK-like)"/>
    <property type="match status" value="1"/>
</dbReference>
<keyword evidence="2 3" id="KW-0067">ATP-binding</keyword>
<organism evidence="7 8">
    <name type="scientific">Naegleria fowleri</name>
    <name type="common">Brain eating amoeba</name>
    <dbReference type="NCBI Taxonomy" id="5763"/>
    <lineage>
        <taxon>Eukaryota</taxon>
        <taxon>Discoba</taxon>
        <taxon>Heterolobosea</taxon>
        <taxon>Tetramitia</taxon>
        <taxon>Eutetramitia</taxon>
        <taxon>Vahlkampfiidae</taxon>
        <taxon>Naegleria</taxon>
    </lineage>
</organism>
<feature type="region of interest" description="Disordered" evidence="5">
    <location>
        <begin position="114"/>
        <end position="139"/>
    </location>
</feature>
<dbReference type="PANTHER" id="PTHR24348">
    <property type="entry name" value="SERINE/THREONINE-PROTEIN KINASE UNC-51-RELATED"/>
    <property type="match status" value="1"/>
</dbReference>
<dbReference type="InterPro" id="IPR045269">
    <property type="entry name" value="Atg1-like"/>
</dbReference>
<dbReference type="GeneID" id="68107490"/>
<dbReference type="InterPro" id="IPR011009">
    <property type="entry name" value="Kinase-like_dom_sf"/>
</dbReference>
<dbReference type="PROSITE" id="PS00108">
    <property type="entry name" value="PROTEIN_KINASE_ST"/>
    <property type="match status" value="1"/>
</dbReference>
<keyword evidence="8" id="KW-1185">Reference proteome</keyword>
<feature type="binding site" evidence="3">
    <location>
        <position position="220"/>
    </location>
    <ligand>
        <name>ATP</name>
        <dbReference type="ChEBI" id="CHEBI:30616"/>
    </ligand>
</feature>
<dbReference type="CDD" id="cd14014">
    <property type="entry name" value="STKc_PknB_like"/>
    <property type="match status" value="1"/>
</dbReference>
<keyword evidence="4" id="KW-0723">Serine/threonine-protein kinase</keyword>
<evidence type="ECO:0000256" key="1">
    <source>
        <dbReference type="ARBA" id="ARBA00022741"/>
    </source>
</evidence>
<dbReference type="PROSITE" id="PS00107">
    <property type="entry name" value="PROTEIN_KINASE_ATP"/>
    <property type="match status" value="1"/>
</dbReference>
<dbReference type="RefSeq" id="XP_044569946.1">
    <property type="nucleotide sequence ID" value="XM_044705945.1"/>
</dbReference>
<comment type="similarity">
    <text evidence="4">Belongs to the protein kinase superfamily.</text>
</comment>
<name>A0A6A5C492_NAEFO</name>
<evidence type="ECO:0000256" key="3">
    <source>
        <dbReference type="PROSITE-ProRule" id="PRU10141"/>
    </source>
</evidence>
<gene>
    <name evidence="7" type="ORF">FDP41_000272</name>
</gene>
<proteinExistence type="inferred from homology"/>
<feature type="domain" description="Protein kinase" evidence="6">
    <location>
        <begin position="187"/>
        <end position="462"/>
    </location>
</feature>
<dbReference type="Gene3D" id="1.10.510.10">
    <property type="entry name" value="Transferase(Phosphotransferase) domain 1"/>
    <property type="match status" value="1"/>
</dbReference>
<keyword evidence="4" id="KW-0808">Transferase</keyword>
<evidence type="ECO:0000256" key="2">
    <source>
        <dbReference type="ARBA" id="ARBA00022840"/>
    </source>
</evidence>
<sequence length="466" mass="53157">MSNNHALPSNFVFRGIVLNFLNPLNNEHQKLLLGRKITINSDQHLMELIRDKLNEVGTLSSVQFDLSGALFEYENPNHRESYLRYNSLDDISGFTDKPIQIKISSISMMKKQEKVVQESDHHVPSSSSSEEADQSTSSLTQRLTLCANDEFSEYSEQSEDNAIYGDTELLENSVLSMQRVSRWNGRYEPRNVIGSGGFGQVYLCNEYAFNGTHKGTVAVKLIPLLGSVEDFNKKIKATILMLKLRHENLVPALDIFEIYNKDTLENSLECLPEEIIYSIMKDLLTALNYLHTDVGIAHRDIKPANIFLEKINLQKKTVKAVIGDFGVAKEMPHSDMSLNGTVCGSPIFVSPEVILGKYNLKCDLYSLGVVLYQMLSLDLESNLIKTCFSKFPLTSLMEANNASMFLKNFTEQMIMRNYTKETTTLKRLKDMMYLMLTYNYRKRPSAKYFLEQLEKKGIRKLFGFKN</sequence>
<dbReference type="VEuPathDB" id="AmoebaDB:NF0061050"/>
<protein>
    <recommendedName>
        <fullName evidence="6">Protein kinase domain-containing protein</fullName>
    </recommendedName>
</protein>
<dbReference type="VEuPathDB" id="AmoebaDB:NfTy_024450"/>
<dbReference type="SMART" id="SM00220">
    <property type="entry name" value="S_TKc"/>
    <property type="match status" value="1"/>
</dbReference>
<feature type="compositionally biased region" description="Low complexity" evidence="5">
    <location>
        <begin position="124"/>
        <end position="138"/>
    </location>
</feature>
<evidence type="ECO:0000313" key="8">
    <source>
        <dbReference type="Proteomes" id="UP000444721"/>
    </source>
</evidence>
<comment type="caution">
    <text evidence="7">The sequence shown here is derived from an EMBL/GenBank/DDBJ whole genome shotgun (WGS) entry which is preliminary data.</text>
</comment>
<dbReference type="PROSITE" id="PS50011">
    <property type="entry name" value="PROTEIN_KINASE_DOM"/>
    <property type="match status" value="1"/>
</dbReference>